<evidence type="ECO:0000313" key="2">
    <source>
        <dbReference type="EMBL" id="KAH8008723.1"/>
    </source>
</evidence>
<keyword evidence="3" id="KW-1185">Reference proteome</keyword>
<dbReference type="Gene3D" id="3.40.50.1110">
    <property type="entry name" value="SGNH hydrolase"/>
    <property type="match status" value="1"/>
</dbReference>
<evidence type="ECO:0000256" key="1">
    <source>
        <dbReference type="SAM" id="MobiDB-lite"/>
    </source>
</evidence>
<accession>A0A9J6D3R9</accession>
<dbReference type="InterPro" id="IPR036514">
    <property type="entry name" value="SGNH_hydro_sf"/>
</dbReference>
<name>A0A9J6D3R9_RHIMP</name>
<reference evidence="2" key="1">
    <citation type="journal article" date="2020" name="Cell">
        <title>Large-Scale Comparative Analyses of Tick Genomes Elucidate Their Genetic Diversity and Vector Capacities.</title>
        <authorList>
            <consortium name="Tick Genome and Microbiome Consortium (TIGMIC)"/>
            <person name="Jia N."/>
            <person name="Wang J."/>
            <person name="Shi W."/>
            <person name="Du L."/>
            <person name="Sun Y."/>
            <person name="Zhan W."/>
            <person name="Jiang J.F."/>
            <person name="Wang Q."/>
            <person name="Zhang B."/>
            <person name="Ji P."/>
            <person name="Bell-Sakyi L."/>
            <person name="Cui X.M."/>
            <person name="Yuan T.T."/>
            <person name="Jiang B.G."/>
            <person name="Yang W.F."/>
            <person name="Lam T.T."/>
            <person name="Chang Q.C."/>
            <person name="Ding S.J."/>
            <person name="Wang X.J."/>
            <person name="Zhu J.G."/>
            <person name="Ruan X.D."/>
            <person name="Zhao L."/>
            <person name="Wei J.T."/>
            <person name="Ye R.Z."/>
            <person name="Que T.C."/>
            <person name="Du C.H."/>
            <person name="Zhou Y.H."/>
            <person name="Cheng J.X."/>
            <person name="Dai P.F."/>
            <person name="Guo W.B."/>
            <person name="Han X.H."/>
            <person name="Huang E.J."/>
            <person name="Li L.F."/>
            <person name="Wei W."/>
            <person name="Gao Y.C."/>
            <person name="Liu J.Z."/>
            <person name="Shao H.Z."/>
            <person name="Wang X."/>
            <person name="Wang C.C."/>
            <person name="Yang T.C."/>
            <person name="Huo Q.B."/>
            <person name="Li W."/>
            <person name="Chen H.Y."/>
            <person name="Chen S.E."/>
            <person name="Zhou L.G."/>
            <person name="Ni X.B."/>
            <person name="Tian J.H."/>
            <person name="Sheng Y."/>
            <person name="Liu T."/>
            <person name="Pan Y.S."/>
            <person name="Xia L.Y."/>
            <person name="Li J."/>
            <person name="Zhao F."/>
            <person name="Cao W.C."/>
        </authorList>
    </citation>
    <scope>NUCLEOTIDE SEQUENCE</scope>
    <source>
        <strain evidence="2">Rmic-2018</strain>
    </source>
</reference>
<dbReference type="AlphaFoldDB" id="A0A9J6D3R9"/>
<dbReference type="CDD" id="cd00229">
    <property type="entry name" value="SGNH_hydrolase"/>
    <property type="match status" value="1"/>
</dbReference>
<comment type="caution">
    <text evidence="2">The sequence shown here is derived from an EMBL/GenBank/DDBJ whole genome shotgun (WGS) entry which is preliminary data.</text>
</comment>
<dbReference type="EMBL" id="JABSTU010000011">
    <property type="protein sequence ID" value="KAH8008723.1"/>
    <property type="molecule type" value="Genomic_DNA"/>
</dbReference>
<evidence type="ECO:0000313" key="3">
    <source>
        <dbReference type="Proteomes" id="UP000821866"/>
    </source>
</evidence>
<dbReference type="VEuPathDB" id="VectorBase:LOC119178659"/>
<gene>
    <name evidence="2" type="ORF">HPB51_003370</name>
</gene>
<reference evidence="2" key="2">
    <citation type="submission" date="2021-09" db="EMBL/GenBank/DDBJ databases">
        <authorList>
            <person name="Jia N."/>
            <person name="Wang J."/>
            <person name="Shi W."/>
            <person name="Du L."/>
            <person name="Sun Y."/>
            <person name="Zhan W."/>
            <person name="Jiang J."/>
            <person name="Wang Q."/>
            <person name="Zhang B."/>
            <person name="Ji P."/>
            <person name="Sakyi L.B."/>
            <person name="Cui X."/>
            <person name="Yuan T."/>
            <person name="Jiang B."/>
            <person name="Yang W."/>
            <person name="Lam T.T.-Y."/>
            <person name="Chang Q."/>
            <person name="Ding S."/>
            <person name="Wang X."/>
            <person name="Zhu J."/>
            <person name="Ruan X."/>
            <person name="Zhao L."/>
            <person name="Wei J."/>
            <person name="Que T."/>
            <person name="Du C."/>
            <person name="Cheng J."/>
            <person name="Dai P."/>
            <person name="Han X."/>
            <person name="Huang E."/>
            <person name="Gao Y."/>
            <person name="Liu J."/>
            <person name="Shao H."/>
            <person name="Ye R."/>
            <person name="Li L."/>
            <person name="Wei W."/>
            <person name="Wang X."/>
            <person name="Wang C."/>
            <person name="Huo Q."/>
            <person name="Li W."/>
            <person name="Guo W."/>
            <person name="Chen H."/>
            <person name="Chen S."/>
            <person name="Zhou L."/>
            <person name="Zhou L."/>
            <person name="Ni X."/>
            <person name="Tian J."/>
            <person name="Zhou Y."/>
            <person name="Sheng Y."/>
            <person name="Liu T."/>
            <person name="Pan Y."/>
            <person name="Xia L."/>
            <person name="Li J."/>
            <person name="Zhao F."/>
            <person name="Cao W."/>
        </authorList>
    </citation>
    <scope>NUCLEOTIDE SEQUENCE</scope>
    <source>
        <strain evidence="2">Rmic-2018</strain>
        <tissue evidence="2">Larvae</tissue>
    </source>
</reference>
<organism evidence="2 3">
    <name type="scientific">Rhipicephalus microplus</name>
    <name type="common">Cattle tick</name>
    <name type="synonym">Boophilus microplus</name>
    <dbReference type="NCBI Taxonomy" id="6941"/>
    <lineage>
        <taxon>Eukaryota</taxon>
        <taxon>Metazoa</taxon>
        <taxon>Ecdysozoa</taxon>
        <taxon>Arthropoda</taxon>
        <taxon>Chelicerata</taxon>
        <taxon>Arachnida</taxon>
        <taxon>Acari</taxon>
        <taxon>Parasitiformes</taxon>
        <taxon>Ixodida</taxon>
        <taxon>Ixodoidea</taxon>
        <taxon>Ixodidae</taxon>
        <taxon>Rhipicephalinae</taxon>
        <taxon>Rhipicephalus</taxon>
        <taxon>Boophilus</taxon>
    </lineage>
</organism>
<sequence length="321" mass="35310">MTRVLVAGDSMVKYVDQYFPSRRGLSVSVAPHREIRIEHLLSMIADKLASFDVVIVHVGMNNTVDSVNMCMDEYRQLAQGIIESNPTLHVAFSAILSRGQNRYREGEQLSDVCHLNGHYRNVNAALAQLCLERGFTILDSLVDSWPGFLSRDIVHPSWLGNKVLADFFHREACALSTHLERRCIQQSYKESKASAVVQYSPAVGGPSAAPAPVWKTSSALMQTHDTDQLASTIHGIGFTLVGGVRFRCKGSKAWWTWDSLPSPIFHGTSVPCKGNTGERPVQPMISCRGASTTCDRKIGRASQEHESALVRSSVGEEEAIA</sequence>
<protein>
    <submittedName>
        <fullName evidence="2">Uncharacterized protein</fullName>
    </submittedName>
</protein>
<feature type="region of interest" description="Disordered" evidence="1">
    <location>
        <begin position="300"/>
        <end position="321"/>
    </location>
</feature>
<dbReference type="SUPFAM" id="SSF52266">
    <property type="entry name" value="SGNH hydrolase"/>
    <property type="match status" value="1"/>
</dbReference>
<dbReference type="Proteomes" id="UP000821866">
    <property type="component" value="Chromosome 9"/>
</dbReference>
<proteinExistence type="predicted"/>